<feature type="signal peptide" evidence="2">
    <location>
        <begin position="1"/>
        <end position="22"/>
    </location>
</feature>
<reference evidence="3 4" key="1">
    <citation type="submission" date="2023-07" db="EMBL/GenBank/DDBJ databases">
        <title>Sequencing the genomes of 1000 actinobacteria strains.</title>
        <authorList>
            <person name="Klenk H.-P."/>
        </authorList>
    </citation>
    <scope>NUCLEOTIDE SEQUENCE [LARGE SCALE GENOMIC DNA]</scope>
    <source>
        <strain evidence="3 4">DSM 43749</strain>
    </source>
</reference>
<keyword evidence="2" id="KW-0732">Signal</keyword>
<evidence type="ECO:0000256" key="1">
    <source>
        <dbReference type="SAM" id="MobiDB-lite"/>
    </source>
</evidence>
<evidence type="ECO:0000256" key="2">
    <source>
        <dbReference type="SAM" id="SignalP"/>
    </source>
</evidence>
<evidence type="ECO:0000313" key="3">
    <source>
        <dbReference type="EMBL" id="MDR6597075.1"/>
    </source>
</evidence>
<sequence>MIKGLSSRAVLALAVVASVATGCSEKEPGDATSTNTGATTAGQTSKTTTSAPSTGGDALADFDACDTLNAVAGQVDLTEIEPDGDACDAVSSPTTSVSLKPQPDLKIDEAVGKEVSGIRVGSRDAKLVKAPASDTSCLVAIEVTPTDRVDIAASDDASLDKACDAATRVANAIEPTLPK</sequence>
<proteinExistence type="predicted"/>
<keyword evidence="4" id="KW-1185">Reference proteome</keyword>
<dbReference type="RefSeq" id="WP_310310123.1">
    <property type="nucleotide sequence ID" value="NZ_BAAAXB010000001.1"/>
</dbReference>
<dbReference type="PROSITE" id="PS51257">
    <property type="entry name" value="PROKAR_LIPOPROTEIN"/>
    <property type="match status" value="1"/>
</dbReference>
<dbReference type="Proteomes" id="UP001268819">
    <property type="component" value="Unassembled WGS sequence"/>
</dbReference>
<gene>
    <name evidence="3" type="ORF">J2S66_005459</name>
</gene>
<feature type="region of interest" description="Disordered" evidence="1">
    <location>
        <begin position="23"/>
        <end position="55"/>
    </location>
</feature>
<protein>
    <recommendedName>
        <fullName evidence="5">DUF3558 domain-containing protein</fullName>
    </recommendedName>
</protein>
<organism evidence="3 4">
    <name type="scientific">Saccharothrix longispora</name>
    <dbReference type="NCBI Taxonomy" id="33920"/>
    <lineage>
        <taxon>Bacteria</taxon>
        <taxon>Bacillati</taxon>
        <taxon>Actinomycetota</taxon>
        <taxon>Actinomycetes</taxon>
        <taxon>Pseudonocardiales</taxon>
        <taxon>Pseudonocardiaceae</taxon>
        <taxon>Saccharothrix</taxon>
    </lineage>
</organism>
<dbReference type="EMBL" id="JAVDSG010000001">
    <property type="protein sequence ID" value="MDR6597075.1"/>
    <property type="molecule type" value="Genomic_DNA"/>
</dbReference>
<evidence type="ECO:0000313" key="4">
    <source>
        <dbReference type="Proteomes" id="UP001268819"/>
    </source>
</evidence>
<name>A0ABU1Q2G2_9PSEU</name>
<comment type="caution">
    <text evidence="3">The sequence shown here is derived from an EMBL/GenBank/DDBJ whole genome shotgun (WGS) entry which is preliminary data.</text>
</comment>
<accession>A0ABU1Q2G2</accession>
<feature type="compositionally biased region" description="Low complexity" evidence="1">
    <location>
        <begin position="30"/>
        <end position="51"/>
    </location>
</feature>
<evidence type="ECO:0008006" key="5">
    <source>
        <dbReference type="Google" id="ProtNLM"/>
    </source>
</evidence>
<feature type="chain" id="PRO_5046235388" description="DUF3558 domain-containing protein" evidence="2">
    <location>
        <begin position="23"/>
        <end position="179"/>
    </location>
</feature>